<feature type="transmembrane region" description="Helical" evidence="9">
    <location>
        <begin position="91"/>
        <end position="122"/>
    </location>
</feature>
<dbReference type="PROSITE" id="PS50928">
    <property type="entry name" value="ABC_TM1"/>
    <property type="match status" value="1"/>
</dbReference>
<feature type="transmembrane region" description="Helical" evidence="9">
    <location>
        <begin position="272"/>
        <end position="290"/>
    </location>
</feature>
<feature type="transmembrane region" description="Helical" evidence="9">
    <location>
        <begin position="134"/>
        <end position="157"/>
    </location>
</feature>
<evidence type="ECO:0000256" key="10">
    <source>
        <dbReference type="RuleBase" id="RU363054"/>
    </source>
</evidence>
<evidence type="ECO:0000259" key="12">
    <source>
        <dbReference type="PROSITE" id="PS50928"/>
    </source>
</evidence>
<gene>
    <name evidence="13" type="ORF">SAMN05216554_3985</name>
</gene>
<feature type="region of interest" description="Disordered" evidence="11">
    <location>
        <begin position="1"/>
        <end position="22"/>
    </location>
</feature>
<evidence type="ECO:0000256" key="3">
    <source>
        <dbReference type="ARBA" id="ARBA00022448"/>
    </source>
</evidence>
<comment type="similarity">
    <text evidence="2 10">Belongs to the binding-protein-dependent transport system permease family. CysTW subfamily.</text>
</comment>
<dbReference type="SUPFAM" id="SSF161098">
    <property type="entry name" value="MetI-like"/>
    <property type="match status" value="1"/>
</dbReference>
<evidence type="ECO:0000256" key="11">
    <source>
        <dbReference type="SAM" id="MobiDB-lite"/>
    </source>
</evidence>
<feature type="transmembrane region" description="Helical" evidence="9">
    <location>
        <begin position="310"/>
        <end position="333"/>
    </location>
</feature>
<keyword evidence="5 10" id="KW-0592">Phosphate transport</keyword>
<dbReference type="GO" id="GO:0005315">
    <property type="term" value="F:phosphate transmembrane transporter activity"/>
    <property type="evidence" value="ECO:0007669"/>
    <property type="project" value="InterPro"/>
</dbReference>
<evidence type="ECO:0000256" key="4">
    <source>
        <dbReference type="ARBA" id="ARBA00022475"/>
    </source>
</evidence>
<dbReference type="InterPro" id="IPR051124">
    <property type="entry name" value="Phosphate_Transport_Permease"/>
</dbReference>
<feature type="transmembrane region" description="Helical" evidence="9">
    <location>
        <begin position="48"/>
        <end position="71"/>
    </location>
</feature>
<comment type="function">
    <text evidence="10">Part of the binding-protein-dependent transport system for phosphate; probably responsible for the translocation of the substrate across the membrane.</text>
</comment>
<keyword evidence="6 9" id="KW-0812">Transmembrane</keyword>
<feature type="compositionally biased region" description="Polar residues" evidence="11">
    <location>
        <begin position="1"/>
        <end position="10"/>
    </location>
</feature>
<proteinExistence type="inferred from homology"/>
<comment type="subcellular location">
    <subcellularLocation>
        <location evidence="1 9">Cell membrane</location>
        <topology evidence="1 9">Multi-pass membrane protein</topology>
    </subcellularLocation>
</comment>
<feature type="transmembrane region" description="Helical" evidence="9">
    <location>
        <begin position="193"/>
        <end position="214"/>
    </location>
</feature>
<evidence type="ECO:0000256" key="5">
    <source>
        <dbReference type="ARBA" id="ARBA00022592"/>
    </source>
</evidence>
<protein>
    <recommendedName>
        <fullName evidence="10">Phosphate transport system permease protein</fullName>
    </recommendedName>
</protein>
<evidence type="ECO:0000256" key="7">
    <source>
        <dbReference type="ARBA" id="ARBA00022989"/>
    </source>
</evidence>
<dbReference type="PANTHER" id="PTHR30425:SF1">
    <property type="entry name" value="PHOSPHATE TRANSPORT SYSTEM PERMEASE PROTEIN PSTC"/>
    <property type="match status" value="1"/>
</dbReference>
<evidence type="ECO:0000313" key="14">
    <source>
        <dbReference type="Proteomes" id="UP000198891"/>
    </source>
</evidence>
<dbReference type="Pfam" id="PF00528">
    <property type="entry name" value="BPD_transp_1"/>
    <property type="match status" value="1"/>
</dbReference>
<organism evidence="13 14">
    <name type="scientific">Herbiconiux ginsengi</name>
    <dbReference type="NCBI Taxonomy" id="381665"/>
    <lineage>
        <taxon>Bacteria</taxon>
        <taxon>Bacillati</taxon>
        <taxon>Actinomycetota</taxon>
        <taxon>Actinomycetes</taxon>
        <taxon>Micrococcales</taxon>
        <taxon>Microbacteriaceae</taxon>
        <taxon>Herbiconiux</taxon>
    </lineage>
</organism>
<dbReference type="OrthoDB" id="9785113at2"/>
<dbReference type="InterPro" id="IPR035906">
    <property type="entry name" value="MetI-like_sf"/>
</dbReference>
<evidence type="ECO:0000256" key="8">
    <source>
        <dbReference type="ARBA" id="ARBA00023136"/>
    </source>
</evidence>
<accession>A0A1H3T5N9</accession>
<evidence type="ECO:0000256" key="1">
    <source>
        <dbReference type="ARBA" id="ARBA00004651"/>
    </source>
</evidence>
<dbReference type="PANTHER" id="PTHR30425">
    <property type="entry name" value="PHOSPHATE TRANSPORT SYSTEM PERMEASE PROTEIN PST"/>
    <property type="match status" value="1"/>
</dbReference>
<dbReference type="InterPro" id="IPR000515">
    <property type="entry name" value="MetI-like"/>
</dbReference>
<dbReference type="AlphaFoldDB" id="A0A1H3T5N9"/>
<dbReference type="CDD" id="cd06261">
    <property type="entry name" value="TM_PBP2"/>
    <property type="match status" value="1"/>
</dbReference>
<evidence type="ECO:0000313" key="13">
    <source>
        <dbReference type="EMBL" id="SDZ45151.1"/>
    </source>
</evidence>
<dbReference type="EMBL" id="FNPZ01000004">
    <property type="protein sequence ID" value="SDZ45151.1"/>
    <property type="molecule type" value="Genomic_DNA"/>
</dbReference>
<keyword evidence="14" id="KW-1185">Reference proteome</keyword>
<feature type="domain" description="ABC transmembrane type-1" evidence="12">
    <location>
        <begin position="97"/>
        <end position="333"/>
    </location>
</feature>
<keyword evidence="8 9" id="KW-0472">Membrane</keyword>
<dbReference type="GO" id="GO:0005886">
    <property type="term" value="C:plasma membrane"/>
    <property type="evidence" value="ECO:0007669"/>
    <property type="project" value="UniProtKB-SubCell"/>
</dbReference>
<keyword evidence="7 9" id="KW-1133">Transmembrane helix</keyword>
<dbReference type="NCBIfam" id="TIGR02138">
    <property type="entry name" value="phosphate_pstC"/>
    <property type="match status" value="1"/>
</dbReference>
<dbReference type="STRING" id="381665.SAMN05216554_3985"/>
<dbReference type="Gene3D" id="1.10.3720.10">
    <property type="entry name" value="MetI-like"/>
    <property type="match status" value="1"/>
</dbReference>
<dbReference type="RefSeq" id="WP_092557049.1">
    <property type="nucleotide sequence ID" value="NZ_FNPZ01000004.1"/>
</dbReference>
<reference evidence="13 14" key="1">
    <citation type="submission" date="2016-10" db="EMBL/GenBank/DDBJ databases">
        <authorList>
            <person name="de Groot N.N."/>
        </authorList>
    </citation>
    <scope>NUCLEOTIDE SEQUENCE [LARGE SCALE GENOMIC DNA]</scope>
    <source>
        <strain evidence="13 14">CGMCC 4.3491</strain>
    </source>
</reference>
<keyword evidence="3 9" id="KW-0813">Transport</keyword>
<evidence type="ECO:0000256" key="9">
    <source>
        <dbReference type="RuleBase" id="RU363032"/>
    </source>
</evidence>
<dbReference type="Proteomes" id="UP000198891">
    <property type="component" value="Unassembled WGS sequence"/>
</dbReference>
<sequence>MTAISETADVTTRPDYPEAGADTASPRLIKQVRERADRTFRLVSSTGGVIVLAIMCLVGIFLTVNAVQAIAAVGPVEFLTTQEWSPETNHFGIAAVLTGTVLIALVALVVALPLSLGTSLFITEVARGGFQRTLVSIVDLMAAVPSVVYGLWGLAFLQNNVIGFAKWLSTWFGWIPIFAVDGADPANPLPNNALYGSSTFIAGLVVALMIVPIMTSMMRESFSRAPIGEREGAYALGATRWGMIRSVVLPFGKGGVIGGTMLGLGRALGETIAIYLIISPIFAINFHILQKGSNSVAALIALRYGESNGFTMSALMAAGLALFILTMIVNFTASTIIGRSRSGAESEA</sequence>
<dbReference type="InterPro" id="IPR011864">
    <property type="entry name" value="Phosphate_PstC"/>
</dbReference>
<evidence type="ECO:0000256" key="2">
    <source>
        <dbReference type="ARBA" id="ARBA00007069"/>
    </source>
</evidence>
<dbReference type="GO" id="GO:0006817">
    <property type="term" value="P:phosphate ion transport"/>
    <property type="evidence" value="ECO:0007669"/>
    <property type="project" value="UniProtKB-KW"/>
</dbReference>
<keyword evidence="4 10" id="KW-1003">Cell membrane</keyword>
<evidence type="ECO:0000256" key="6">
    <source>
        <dbReference type="ARBA" id="ARBA00022692"/>
    </source>
</evidence>
<name>A0A1H3T5N9_9MICO</name>